<evidence type="ECO:0000313" key="5">
    <source>
        <dbReference type="EMBL" id="RXZ61338.1"/>
    </source>
</evidence>
<keyword evidence="3" id="KW-0804">Transcription</keyword>
<dbReference type="Gene3D" id="1.10.10.10">
    <property type="entry name" value="Winged helix-like DNA-binding domain superfamily/Winged helix DNA-binding domain"/>
    <property type="match status" value="1"/>
</dbReference>
<dbReference type="AlphaFoldDB" id="A0A4Q2K9K9"/>
<dbReference type="GO" id="GO:0045892">
    <property type="term" value="P:negative regulation of DNA-templated transcription"/>
    <property type="evidence" value="ECO:0007669"/>
    <property type="project" value="TreeGrafter"/>
</dbReference>
<dbReference type="InterPro" id="IPR050679">
    <property type="entry name" value="Bact_HTH_transcr_reg"/>
</dbReference>
<accession>A0A4Q2K9K9</accession>
<evidence type="ECO:0000259" key="4">
    <source>
        <dbReference type="PROSITE" id="PS50949"/>
    </source>
</evidence>
<keyword evidence="1" id="KW-0805">Transcription regulation</keyword>
<evidence type="ECO:0000256" key="3">
    <source>
        <dbReference type="ARBA" id="ARBA00023163"/>
    </source>
</evidence>
<dbReference type="CDD" id="cd07377">
    <property type="entry name" value="WHTH_GntR"/>
    <property type="match status" value="1"/>
</dbReference>
<dbReference type="Proteomes" id="UP000291269">
    <property type="component" value="Unassembled WGS sequence"/>
</dbReference>
<dbReference type="OrthoDB" id="9813468at2"/>
<dbReference type="SUPFAM" id="SSF53822">
    <property type="entry name" value="Periplasmic binding protein-like I"/>
    <property type="match status" value="1"/>
</dbReference>
<dbReference type="EMBL" id="SDOZ01000002">
    <property type="protein sequence ID" value="RXZ61338.1"/>
    <property type="molecule type" value="Genomic_DNA"/>
</dbReference>
<dbReference type="Pfam" id="PF00392">
    <property type="entry name" value="GntR"/>
    <property type="match status" value="1"/>
</dbReference>
<organism evidence="5 6">
    <name type="scientific">Candidatus Borkfalkia ceftriaxoniphila</name>
    <dbReference type="NCBI Taxonomy" id="2508949"/>
    <lineage>
        <taxon>Bacteria</taxon>
        <taxon>Bacillati</taxon>
        <taxon>Bacillota</taxon>
        <taxon>Clostridia</taxon>
        <taxon>Christensenellales</taxon>
        <taxon>Christensenellaceae</taxon>
        <taxon>Candidatus Borkfalkia</taxon>
    </lineage>
</organism>
<sequence>MGAMKSKSEQLEEYLLSEIRNRVYKAGDKLPSETRLQQKFGISRVTIRNSLKKLTDQGYIYSVKGCGWFVSGSISERLYQSPQNDALKKIGIVFPHKIEFFKSLYTFLQTECKSNGFQWEFFFNTSIQSEKNAFDFFVKEKFDAVILSPNREYFDNTYKNFEILYRNKMPFIMIGKPPNNIFCNAVYYDDIAGCISLVRELYYRKCKNIIHVTSLYCDQEAVRERREGYIYGMKKFYPNSPHLILNVNISNFKQDFSGFIENFEGRLGIILHDNAEYPSIHAILQSYAQEKDIVLVGFNAPPEMKGKEKISSIEHNISQLAQKSVDLLSYNFFNKTSAEEIRHVVLKPQIFIR</sequence>
<name>A0A4Q2K9K9_9FIRM</name>
<dbReference type="PROSITE" id="PS50949">
    <property type="entry name" value="HTH_GNTR"/>
    <property type="match status" value="1"/>
</dbReference>
<dbReference type="InterPro" id="IPR036388">
    <property type="entry name" value="WH-like_DNA-bd_sf"/>
</dbReference>
<dbReference type="GO" id="GO:0003677">
    <property type="term" value="F:DNA binding"/>
    <property type="evidence" value="ECO:0007669"/>
    <property type="project" value="UniProtKB-KW"/>
</dbReference>
<dbReference type="InterPro" id="IPR036390">
    <property type="entry name" value="WH_DNA-bd_sf"/>
</dbReference>
<gene>
    <name evidence="5" type="ORF">ESZ91_02825</name>
</gene>
<evidence type="ECO:0000313" key="6">
    <source>
        <dbReference type="Proteomes" id="UP000291269"/>
    </source>
</evidence>
<dbReference type="SUPFAM" id="SSF46785">
    <property type="entry name" value="Winged helix' DNA-binding domain"/>
    <property type="match status" value="1"/>
</dbReference>
<dbReference type="InterPro" id="IPR000524">
    <property type="entry name" value="Tscrpt_reg_HTH_GntR"/>
</dbReference>
<proteinExistence type="predicted"/>
<dbReference type="GO" id="GO:0003700">
    <property type="term" value="F:DNA-binding transcription factor activity"/>
    <property type="evidence" value="ECO:0007669"/>
    <property type="project" value="InterPro"/>
</dbReference>
<evidence type="ECO:0000256" key="1">
    <source>
        <dbReference type="ARBA" id="ARBA00023015"/>
    </source>
</evidence>
<dbReference type="PRINTS" id="PR00035">
    <property type="entry name" value="HTHGNTR"/>
</dbReference>
<dbReference type="PANTHER" id="PTHR44846:SF1">
    <property type="entry name" value="MANNOSYL-D-GLYCERATE TRANSPORT_METABOLISM SYSTEM REPRESSOR MNGR-RELATED"/>
    <property type="match status" value="1"/>
</dbReference>
<dbReference type="Gene3D" id="3.40.50.2300">
    <property type="match status" value="2"/>
</dbReference>
<dbReference type="InterPro" id="IPR028082">
    <property type="entry name" value="Peripla_BP_I"/>
</dbReference>
<dbReference type="PANTHER" id="PTHR44846">
    <property type="entry name" value="MANNOSYL-D-GLYCERATE TRANSPORT/METABOLISM SYSTEM REPRESSOR MNGR-RELATED"/>
    <property type="match status" value="1"/>
</dbReference>
<keyword evidence="2" id="KW-0238">DNA-binding</keyword>
<evidence type="ECO:0000256" key="2">
    <source>
        <dbReference type="ARBA" id="ARBA00023125"/>
    </source>
</evidence>
<keyword evidence="6" id="KW-1185">Reference proteome</keyword>
<comment type="caution">
    <text evidence="5">The sequence shown here is derived from an EMBL/GenBank/DDBJ whole genome shotgun (WGS) entry which is preliminary data.</text>
</comment>
<dbReference type="SMART" id="SM00345">
    <property type="entry name" value="HTH_GNTR"/>
    <property type="match status" value="1"/>
</dbReference>
<feature type="domain" description="HTH gntR-type" evidence="4">
    <location>
        <begin position="5"/>
        <end position="73"/>
    </location>
</feature>
<protein>
    <submittedName>
        <fullName evidence="5">GntR family transcriptional regulator</fullName>
    </submittedName>
</protein>
<reference evidence="5 6" key="1">
    <citation type="journal article" date="2019" name="Gut">
        <title>Antibiotics-induced monodominance of a novel gut bacterial order.</title>
        <authorList>
            <person name="Hildebrand F."/>
            <person name="Moitinho-Silva L."/>
            <person name="Blasche S."/>
            <person name="Jahn M.T."/>
            <person name="Gossmann T.I."/>
            <person name="Heuerta-Cepas J."/>
            <person name="Hercog R."/>
            <person name="Luetge M."/>
            <person name="Bahram M."/>
            <person name="Pryszlak A."/>
            <person name="Alves R.J."/>
            <person name="Waszak S.M."/>
            <person name="Zhu A."/>
            <person name="Ye L."/>
            <person name="Costea P.I."/>
            <person name="Aalvink S."/>
            <person name="Belzer C."/>
            <person name="Forslund S.K."/>
            <person name="Sunagawa S."/>
            <person name="Hentschel U."/>
            <person name="Merten C."/>
            <person name="Patil K.R."/>
            <person name="Benes V."/>
            <person name="Bork P."/>
        </authorList>
    </citation>
    <scope>NUCLEOTIDE SEQUENCE [LARGE SCALE GENOMIC DNA]</scope>
    <source>
        <strain evidence="5 6">HDS1380</strain>
    </source>
</reference>